<dbReference type="Proteomes" id="UP001283361">
    <property type="component" value="Unassembled WGS sequence"/>
</dbReference>
<evidence type="ECO:0000313" key="1">
    <source>
        <dbReference type="EMBL" id="KAK3754583.1"/>
    </source>
</evidence>
<dbReference type="EMBL" id="JAWDGP010005660">
    <property type="protein sequence ID" value="KAK3754583.1"/>
    <property type="molecule type" value="Genomic_DNA"/>
</dbReference>
<evidence type="ECO:0000313" key="2">
    <source>
        <dbReference type="Proteomes" id="UP001283361"/>
    </source>
</evidence>
<dbReference type="AlphaFoldDB" id="A0AAE1D3H0"/>
<sequence>MNNLQQQLCCDKTAGKDGVAILRHDTSTYTECGFWEGTCNLEFDESPQFTRTATMALEVRARNCGQAQVKPVLHYRLSKSWRLSDALHAKLAIASALPASERECREN</sequence>
<reference evidence="1" key="1">
    <citation type="journal article" date="2023" name="G3 (Bethesda)">
        <title>A reference genome for the long-term kleptoplast-retaining sea slug Elysia crispata morphotype clarki.</title>
        <authorList>
            <person name="Eastman K.E."/>
            <person name="Pendleton A.L."/>
            <person name="Shaikh M.A."/>
            <person name="Suttiyut T."/>
            <person name="Ogas R."/>
            <person name="Tomko P."/>
            <person name="Gavelis G."/>
            <person name="Widhalm J.R."/>
            <person name="Wisecaver J.H."/>
        </authorList>
    </citation>
    <scope>NUCLEOTIDE SEQUENCE</scope>
    <source>
        <strain evidence="1">ECLA1</strain>
    </source>
</reference>
<comment type="caution">
    <text evidence="1">The sequence shown here is derived from an EMBL/GenBank/DDBJ whole genome shotgun (WGS) entry which is preliminary data.</text>
</comment>
<organism evidence="1 2">
    <name type="scientific">Elysia crispata</name>
    <name type="common">lettuce slug</name>
    <dbReference type="NCBI Taxonomy" id="231223"/>
    <lineage>
        <taxon>Eukaryota</taxon>
        <taxon>Metazoa</taxon>
        <taxon>Spiralia</taxon>
        <taxon>Lophotrochozoa</taxon>
        <taxon>Mollusca</taxon>
        <taxon>Gastropoda</taxon>
        <taxon>Heterobranchia</taxon>
        <taxon>Euthyneura</taxon>
        <taxon>Panpulmonata</taxon>
        <taxon>Sacoglossa</taxon>
        <taxon>Placobranchoidea</taxon>
        <taxon>Plakobranchidae</taxon>
        <taxon>Elysia</taxon>
    </lineage>
</organism>
<gene>
    <name evidence="1" type="ORF">RRG08_019567</name>
</gene>
<accession>A0AAE1D3H0</accession>
<protein>
    <submittedName>
        <fullName evidence="1">Uncharacterized protein</fullName>
    </submittedName>
</protein>
<name>A0AAE1D3H0_9GAST</name>
<proteinExistence type="predicted"/>
<keyword evidence="2" id="KW-1185">Reference proteome</keyword>